<dbReference type="Pfam" id="PF00160">
    <property type="entry name" value="Pro_isomerase"/>
    <property type="match status" value="1"/>
</dbReference>
<accession>A0A2M6WZT3</accession>
<dbReference type="PANTHER" id="PTHR45625">
    <property type="entry name" value="PEPTIDYL-PROLYL CIS-TRANS ISOMERASE-RELATED"/>
    <property type="match status" value="1"/>
</dbReference>
<dbReference type="CDD" id="cd00317">
    <property type="entry name" value="cyclophilin"/>
    <property type="match status" value="1"/>
</dbReference>
<comment type="caution">
    <text evidence="6">The sequence shown here is derived from an EMBL/GenBank/DDBJ whole genome shotgun (WGS) entry which is preliminary data.</text>
</comment>
<dbReference type="PROSITE" id="PS00170">
    <property type="entry name" value="CSA_PPIASE_1"/>
    <property type="match status" value="1"/>
</dbReference>
<dbReference type="GO" id="GO:0006457">
    <property type="term" value="P:protein folding"/>
    <property type="evidence" value="ECO:0007669"/>
    <property type="project" value="InterPro"/>
</dbReference>
<comment type="function">
    <text evidence="3">PPIases accelerate the folding of proteins. It catalyzes the cis-trans isomerization of proline imidic peptide bonds in oligopeptides.</text>
</comment>
<dbReference type="EMBL" id="PEZP01000020">
    <property type="protein sequence ID" value="PIT98265.1"/>
    <property type="molecule type" value="Genomic_DNA"/>
</dbReference>
<dbReference type="PROSITE" id="PS50072">
    <property type="entry name" value="CSA_PPIASE_2"/>
    <property type="match status" value="1"/>
</dbReference>
<dbReference type="EC" id="5.2.1.8" evidence="3"/>
<name>A0A2M6WZT3_9BACT</name>
<feature type="transmembrane region" description="Helical" evidence="4">
    <location>
        <begin position="5"/>
        <end position="22"/>
    </location>
</feature>
<dbReference type="InterPro" id="IPR029000">
    <property type="entry name" value="Cyclophilin-like_dom_sf"/>
</dbReference>
<evidence type="ECO:0000313" key="7">
    <source>
        <dbReference type="Proteomes" id="UP000230731"/>
    </source>
</evidence>
<dbReference type="InterPro" id="IPR002130">
    <property type="entry name" value="Cyclophilin-type_PPIase_dom"/>
</dbReference>
<proteinExistence type="inferred from homology"/>
<keyword evidence="4" id="KW-0812">Transmembrane</keyword>
<organism evidence="6 7">
    <name type="scientific">Candidatus Andersenbacteria bacterium CG10_big_fil_rev_8_21_14_0_10_54_11</name>
    <dbReference type="NCBI Taxonomy" id="1974485"/>
    <lineage>
        <taxon>Bacteria</taxon>
        <taxon>Candidatus Anderseniibacteriota</taxon>
    </lineage>
</organism>
<keyword evidence="2 3" id="KW-0413">Isomerase</keyword>
<dbReference type="PRINTS" id="PR00153">
    <property type="entry name" value="CSAPPISMRASE"/>
</dbReference>
<dbReference type="InterPro" id="IPR020892">
    <property type="entry name" value="Cyclophilin-type_PPIase_CS"/>
</dbReference>
<evidence type="ECO:0000256" key="1">
    <source>
        <dbReference type="ARBA" id="ARBA00023110"/>
    </source>
</evidence>
<evidence type="ECO:0000256" key="4">
    <source>
        <dbReference type="SAM" id="Phobius"/>
    </source>
</evidence>
<reference evidence="7" key="1">
    <citation type="submission" date="2017-09" db="EMBL/GenBank/DDBJ databases">
        <title>Depth-based differentiation of microbial function through sediment-hosted aquifers and enrichment of novel symbionts in the deep terrestrial subsurface.</title>
        <authorList>
            <person name="Probst A.J."/>
            <person name="Ladd B."/>
            <person name="Jarett J.K."/>
            <person name="Geller-Mcgrath D.E."/>
            <person name="Sieber C.M.K."/>
            <person name="Emerson J.B."/>
            <person name="Anantharaman K."/>
            <person name="Thomas B.C."/>
            <person name="Malmstrom R."/>
            <person name="Stieglmeier M."/>
            <person name="Klingl A."/>
            <person name="Woyke T."/>
            <person name="Ryan C.M."/>
            <person name="Banfield J.F."/>
        </authorList>
    </citation>
    <scope>NUCLEOTIDE SEQUENCE [LARGE SCALE GENOMIC DNA]</scope>
</reference>
<protein>
    <recommendedName>
        <fullName evidence="3">Peptidyl-prolyl cis-trans isomerase</fullName>
        <shortName evidence="3">PPIase</shortName>
        <ecNumber evidence="3">5.2.1.8</ecNumber>
    </recommendedName>
</protein>
<dbReference type="SUPFAM" id="SSF50891">
    <property type="entry name" value="Cyclophilin-like"/>
    <property type="match status" value="1"/>
</dbReference>
<evidence type="ECO:0000313" key="6">
    <source>
        <dbReference type="EMBL" id="PIT98265.1"/>
    </source>
</evidence>
<sequence>MKTTYALVIVLVAIVIAGWVYIQRPAPEADEVLHLAAPEPTVAAAIDDTKAWPPELDNLPFEPIRTVVQVTIKTNKGDITVALDGSRAPLTVGNFVFLAQENFYDGTAFHRVIPDFMIQGGDPLSKDPAKRDQHGTGGPNYTFPDEINAASYGLDKLKLSDAVAPQQLEQLTPEAREMTVQQFYEAQGYHYTAKVDSLPLKRGMLAMANSGPNTNGSQFFIITASEVPHLLGKHTPFGIVQQGMDVVDAISKAETDERDNPLDPIIVEDVVVHEGPVPGLKTENQGS</sequence>
<keyword evidence="4" id="KW-1133">Transmembrane helix</keyword>
<dbReference type="PANTHER" id="PTHR45625:SF4">
    <property type="entry name" value="PEPTIDYLPROLYL ISOMERASE DOMAIN AND WD REPEAT-CONTAINING PROTEIN 1"/>
    <property type="match status" value="1"/>
</dbReference>
<keyword evidence="1 3" id="KW-0697">Rotamase</keyword>
<dbReference type="InterPro" id="IPR044666">
    <property type="entry name" value="Cyclophilin_A-like"/>
</dbReference>
<dbReference type="Proteomes" id="UP000230731">
    <property type="component" value="Unassembled WGS sequence"/>
</dbReference>
<feature type="domain" description="PPIase cyclophilin-type" evidence="5">
    <location>
        <begin position="77"/>
        <end position="272"/>
    </location>
</feature>
<gene>
    <name evidence="6" type="ORF">COT71_01655</name>
</gene>
<evidence type="ECO:0000256" key="2">
    <source>
        <dbReference type="ARBA" id="ARBA00023235"/>
    </source>
</evidence>
<keyword evidence="4" id="KW-0472">Membrane</keyword>
<dbReference type="AlphaFoldDB" id="A0A2M6WZT3"/>
<dbReference type="Gene3D" id="2.40.100.10">
    <property type="entry name" value="Cyclophilin-like"/>
    <property type="match status" value="1"/>
</dbReference>
<evidence type="ECO:0000259" key="5">
    <source>
        <dbReference type="PROSITE" id="PS50072"/>
    </source>
</evidence>
<comment type="similarity">
    <text evidence="3">Belongs to the cyclophilin-type PPIase family.</text>
</comment>
<dbReference type="GO" id="GO:0003755">
    <property type="term" value="F:peptidyl-prolyl cis-trans isomerase activity"/>
    <property type="evidence" value="ECO:0007669"/>
    <property type="project" value="UniProtKB-UniRule"/>
</dbReference>
<evidence type="ECO:0000256" key="3">
    <source>
        <dbReference type="RuleBase" id="RU363019"/>
    </source>
</evidence>
<comment type="catalytic activity">
    <reaction evidence="3">
        <text>[protein]-peptidylproline (omega=180) = [protein]-peptidylproline (omega=0)</text>
        <dbReference type="Rhea" id="RHEA:16237"/>
        <dbReference type="Rhea" id="RHEA-COMP:10747"/>
        <dbReference type="Rhea" id="RHEA-COMP:10748"/>
        <dbReference type="ChEBI" id="CHEBI:83833"/>
        <dbReference type="ChEBI" id="CHEBI:83834"/>
        <dbReference type="EC" id="5.2.1.8"/>
    </reaction>
</comment>